<proteinExistence type="inferred from homology"/>
<keyword evidence="6" id="KW-0159">Chromosome partition</keyword>
<dbReference type="InterPro" id="IPR013762">
    <property type="entry name" value="Integrase-like_cat_sf"/>
</dbReference>
<evidence type="ECO:0000256" key="11">
    <source>
        <dbReference type="PROSITE-ProRule" id="PRU01248"/>
    </source>
</evidence>
<keyword evidence="12" id="KW-0175">Coiled coil</keyword>
<dbReference type="GO" id="GO:0051301">
    <property type="term" value="P:cell division"/>
    <property type="evidence" value="ECO:0007669"/>
    <property type="project" value="UniProtKB-KW"/>
</dbReference>
<reference evidence="15 16" key="1">
    <citation type="submission" date="2018-03" db="EMBL/GenBank/DDBJ databases">
        <title>Genome sequence of Moorella stamsii DSM 26217.</title>
        <authorList>
            <person name="Poehlein A."/>
            <person name="Daniel R."/>
        </authorList>
    </citation>
    <scope>NUCLEOTIDE SEQUENCE [LARGE SCALE GENOMIC DNA]</scope>
    <source>
        <strain evidence="16">DSM 26217</strain>
    </source>
</reference>
<dbReference type="Proteomes" id="UP000239430">
    <property type="component" value="Unassembled WGS sequence"/>
</dbReference>
<dbReference type="Gene3D" id="1.10.443.10">
    <property type="entry name" value="Intergrase catalytic core"/>
    <property type="match status" value="1"/>
</dbReference>
<organism evidence="15 16">
    <name type="scientific">Neomoorella stamsii</name>
    <dbReference type="NCBI Taxonomy" id="1266720"/>
    <lineage>
        <taxon>Bacteria</taxon>
        <taxon>Bacillati</taxon>
        <taxon>Bacillota</taxon>
        <taxon>Clostridia</taxon>
        <taxon>Neomoorellales</taxon>
        <taxon>Neomoorellaceae</taxon>
        <taxon>Neomoorella</taxon>
    </lineage>
</organism>
<gene>
    <name evidence="15" type="primary">xerC_1</name>
    <name evidence="15" type="ORF">MOST_21560</name>
</gene>
<dbReference type="PROSITE" id="PS51898">
    <property type="entry name" value="TYR_RECOMBINASE"/>
    <property type="match status" value="1"/>
</dbReference>
<dbReference type="PANTHER" id="PTHR30349:SF77">
    <property type="entry name" value="TYROSINE RECOMBINASE XERC"/>
    <property type="match status" value="1"/>
</dbReference>
<comment type="function">
    <text evidence="1">Site-specific tyrosine recombinase, which acts by catalyzing the cutting and rejoining of the recombining DNA molecules.</text>
</comment>
<keyword evidence="8 11" id="KW-0238">DNA-binding</keyword>
<dbReference type="InterPro" id="IPR011010">
    <property type="entry name" value="DNA_brk_join_enz"/>
</dbReference>
<dbReference type="PANTHER" id="PTHR30349">
    <property type="entry name" value="PHAGE INTEGRASE-RELATED"/>
    <property type="match status" value="1"/>
</dbReference>
<dbReference type="GO" id="GO:0007059">
    <property type="term" value="P:chromosome segregation"/>
    <property type="evidence" value="ECO:0007669"/>
    <property type="project" value="UniProtKB-KW"/>
</dbReference>
<evidence type="ECO:0000256" key="1">
    <source>
        <dbReference type="ARBA" id="ARBA00003283"/>
    </source>
</evidence>
<keyword evidence="10" id="KW-0131">Cell cycle</keyword>
<dbReference type="AlphaFoldDB" id="A0A9X7J379"/>
<evidence type="ECO:0000256" key="6">
    <source>
        <dbReference type="ARBA" id="ARBA00022829"/>
    </source>
</evidence>
<evidence type="ECO:0000256" key="5">
    <source>
        <dbReference type="ARBA" id="ARBA00022618"/>
    </source>
</evidence>
<dbReference type="PROSITE" id="PS51900">
    <property type="entry name" value="CB"/>
    <property type="match status" value="1"/>
</dbReference>
<dbReference type="InterPro" id="IPR010998">
    <property type="entry name" value="Integrase_recombinase_N"/>
</dbReference>
<keyword evidence="5" id="KW-0132">Cell division</keyword>
<dbReference type="InterPro" id="IPR004107">
    <property type="entry name" value="Integrase_SAM-like_N"/>
</dbReference>
<dbReference type="Pfam" id="PF13495">
    <property type="entry name" value="Phage_int_SAM_4"/>
    <property type="match status" value="1"/>
</dbReference>
<evidence type="ECO:0000256" key="7">
    <source>
        <dbReference type="ARBA" id="ARBA00022908"/>
    </source>
</evidence>
<comment type="similarity">
    <text evidence="3">Belongs to the 'phage' integrase family.</text>
</comment>
<dbReference type="Pfam" id="PF00589">
    <property type="entry name" value="Phage_integrase"/>
    <property type="match status" value="1"/>
</dbReference>
<evidence type="ECO:0000256" key="10">
    <source>
        <dbReference type="ARBA" id="ARBA00023306"/>
    </source>
</evidence>
<dbReference type="InterPro" id="IPR002104">
    <property type="entry name" value="Integrase_catalytic"/>
</dbReference>
<evidence type="ECO:0000256" key="12">
    <source>
        <dbReference type="SAM" id="Coils"/>
    </source>
</evidence>
<evidence type="ECO:0000259" key="14">
    <source>
        <dbReference type="PROSITE" id="PS51900"/>
    </source>
</evidence>
<sequence>MDYLMEYEQWLKAEGKGEKTIIAYLYAVRSLAQWYEERAGDVFNPEEVTALDLQDWRSFLQTVKGYSPATINKQIAAIKTYWAFLTDQELTEVNPTRKLKMKRSSVVNLAPRWLSRQEQAKLLHEIEKERRDWKKKRDLAIAQTMLQGGLRVSEVSALNVEDVDLKHRTMVVVNGKGGKYRIVPMNRELSSAIHNWLNVRGNTREKALFLSERGCRLTERGIQYQMRNYLDNIGLTDVTVHSLRHSFAKNLIDAGQSLQIVAQLAGHDSLETTRRYVTPSEHDLRKAVGSINWDR</sequence>
<dbReference type="GO" id="GO:0003677">
    <property type="term" value="F:DNA binding"/>
    <property type="evidence" value="ECO:0007669"/>
    <property type="project" value="UniProtKB-UniRule"/>
</dbReference>
<evidence type="ECO:0000259" key="13">
    <source>
        <dbReference type="PROSITE" id="PS51898"/>
    </source>
</evidence>
<dbReference type="InterPro" id="IPR044068">
    <property type="entry name" value="CB"/>
</dbReference>
<keyword evidence="16" id="KW-1185">Reference proteome</keyword>
<feature type="coiled-coil region" evidence="12">
    <location>
        <begin position="116"/>
        <end position="143"/>
    </location>
</feature>
<accession>A0A9X7J379</accession>
<dbReference type="GO" id="GO:0015074">
    <property type="term" value="P:DNA integration"/>
    <property type="evidence" value="ECO:0007669"/>
    <property type="project" value="UniProtKB-KW"/>
</dbReference>
<dbReference type="Gene3D" id="1.10.150.130">
    <property type="match status" value="1"/>
</dbReference>
<evidence type="ECO:0000256" key="3">
    <source>
        <dbReference type="ARBA" id="ARBA00008857"/>
    </source>
</evidence>
<keyword evidence="4" id="KW-0963">Cytoplasm</keyword>
<comment type="subcellular location">
    <subcellularLocation>
        <location evidence="2">Cytoplasm</location>
    </subcellularLocation>
</comment>
<dbReference type="RefSeq" id="WP_054935694.1">
    <property type="nucleotide sequence ID" value="NZ_PVXL01000048.1"/>
</dbReference>
<evidence type="ECO:0000256" key="8">
    <source>
        <dbReference type="ARBA" id="ARBA00023125"/>
    </source>
</evidence>
<evidence type="ECO:0000313" key="15">
    <source>
        <dbReference type="EMBL" id="PRR71985.1"/>
    </source>
</evidence>
<comment type="caution">
    <text evidence="15">The sequence shown here is derived from an EMBL/GenBank/DDBJ whole genome shotgun (WGS) entry which is preliminary data.</text>
</comment>
<protein>
    <submittedName>
        <fullName evidence="15">Tyrosine recombinase XerC</fullName>
    </submittedName>
</protein>
<name>A0A9X7J379_9FIRM</name>
<dbReference type="InterPro" id="IPR050090">
    <property type="entry name" value="Tyrosine_recombinase_XerCD"/>
</dbReference>
<keyword evidence="7" id="KW-0229">DNA integration</keyword>
<dbReference type="GO" id="GO:0005737">
    <property type="term" value="C:cytoplasm"/>
    <property type="evidence" value="ECO:0007669"/>
    <property type="project" value="UniProtKB-SubCell"/>
</dbReference>
<feature type="domain" description="Core-binding (CB)" evidence="14">
    <location>
        <begin position="1"/>
        <end position="86"/>
    </location>
</feature>
<feature type="domain" description="Tyr recombinase" evidence="13">
    <location>
        <begin position="109"/>
        <end position="289"/>
    </location>
</feature>
<evidence type="ECO:0000313" key="16">
    <source>
        <dbReference type="Proteomes" id="UP000239430"/>
    </source>
</evidence>
<dbReference type="GO" id="GO:0006310">
    <property type="term" value="P:DNA recombination"/>
    <property type="evidence" value="ECO:0007669"/>
    <property type="project" value="UniProtKB-KW"/>
</dbReference>
<dbReference type="EMBL" id="PVXL01000048">
    <property type="protein sequence ID" value="PRR71985.1"/>
    <property type="molecule type" value="Genomic_DNA"/>
</dbReference>
<dbReference type="SUPFAM" id="SSF56349">
    <property type="entry name" value="DNA breaking-rejoining enzymes"/>
    <property type="match status" value="1"/>
</dbReference>
<evidence type="ECO:0000256" key="9">
    <source>
        <dbReference type="ARBA" id="ARBA00023172"/>
    </source>
</evidence>
<evidence type="ECO:0000256" key="4">
    <source>
        <dbReference type="ARBA" id="ARBA00022490"/>
    </source>
</evidence>
<keyword evidence="9" id="KW-0233">DNA recombination</keyword>
<evidence type="ECO:0000256" key="2">
    <source>
        <dbReference type="ARBA" id="ARBA00004496"/>
    </source>
</evidence>